<gene>
    <name evidence="6" type="primary">hsdS_2</name>
    <name evidence="6" type="ORF">SAMEA44541418_02283</name>
</gene>
<organism evidence="6 7">
    <name type="scientific">Capnocytophaga haemolytica</name>
    <dbReference type="NCBI Taxonomy" id="45243"/>
    <lineage>
        <taxon>Bacteria</taxon>
        <taxon>Pseudomonadati</taxon>
        <taxon>Bacteroidota</taxon>
        <taxon>Flavobacteriia</taxon>
        <taxon>Flavobacteriales</taxon>
        <taxon>Flavobacteriaceae</taxon>
        <taxon>Capnocytophaga</taxon>
    </lineage>
</organism>
<dbReference type="REBASE" id="216020">
    <property type="entry name" value="S2.Cha12947ORF2284P"/>
</dbReference>
<evidence type="ECO:0000259" key="5">
    <source>
        <dbReference type="Pfam" id="PF01420"/>
    </source>
</evidence>
<comment type="similarity">
    <text evidence="1">Belongs to the type-I restriction system S methylase family.</text>
</comment>
<dbReference type="Pfam" id="PF01420">
    <property type="entry name" value="Methylase_S"/>
    <property type="match status" value="2"/>
</dbReference>
<reference evidence="6 7" key="1">
    <citation type="submission" date="2017-06" db="EMBL/GenBank/DDBJ databases">
        <authorList>
            <consortium name="Pathogen Informatics"/>
        </authorList>
    </citation>
    <scope>NUCLEOTIDE SEQUENCE [LARGE SCALE GENOMIC DNA]</scope>
    <source>
        <strain evidence="6 7">NCTC12947</strain>
    </source>
</reference>
<dbReference type="InterPro" id="IPR000055">
    <property type="entry name" value="Restrct_endonuc_typeI_TRD"/>
</dbReference>
<dbReference type="GO" id="GO:0009307">
    <property type="term" value="P:DNA restriction-modification system"/>
    <property type="evidence" value="ECO:0007669"/>
    <property type="project" value="UniProtKB-KW"/>
</dbReference>
<evidence type="ECO:0000256" key="2">
    <source>
        <dbReference type="ARBA" id="ARBA00022747"/>
    </source>
</evidence>
<dbReference type="AlphaFoldDB" id="A0AAX2H199"/>
<proteinExistence type="inferred from homology"/>
<dbReference type="EMBL" id="LT906449">
    <property type="protein sequence ID" value="SNV16306.1"/>
    <property type="molecule type" value="Genomic_DNA"/>
</dbReference>
<name>A0AAX2H199_9FLAO</name>
<feature type="domain" description="Type I restriction modification DNA specificity" evidence="5">
    <location>
        <begin position="292"/>
        <end position="441"/>
    </location>
</feature>
<dbReference type="InterPro" id="IPR044946">
    <property type="entry name" value="Restrct_endonuc_typeI_TRD_sf"/>
</dbReference>
<dbReference type="GO" id="GO:0003677">
    <property type="term" value="F:DNA binding"/>
    <property type="evidence" value="ECO:0007669"/>
    <property type="project" value="UniProtKB-KW"/>
</dbReference>
<keyword evidence="3" id="KW-0238">DNA-binding</keyword>
<dbReference type="PANTHER" id="PTHR43140">
    <property type="entry name" value="TYPE-1 RESTRICTION ENZYME ECOKI SPECIFICITY PROTEIN"/>
    <property type="match status" value="1"/>
</dbReference>
<dbReference type="PANTHER" id="PTHR43140:SF1">
    <property type="entry name" value="TYPE I RESTRICTION ENZYME ECOKI SPECIFICITY SUBUNIT"/>
    <property type="match status" value="1"/>
</dbReference>
<dbReference type="Proteomes" id="UP000215539">
    <property type="component" value="Chromosome 1"/>
</dbReference>
<accession>A0AAX2H199</accession>
<evidence type="ECO:0000256" key="4">
    <source>
        <dbReference type="SAM" id="Coils"/>
    </source>
</evidence>
<dbReference type="RefSeq" id="WP_082752988.1">
    <property type="nucleotide sequence ID" value="NZ_CP014227.1"/>
</dbReference>
<evidence type="ECO:0000313" key="6">
    <source>
        <dbReference type="EMBL" id="SNV16306.1"/>
    </source>
</evidence>
<dbReference type="InterPro" id="IPR051212">
    <property type="entry name" value="Type-I_RE_S_subunit"/>
</dbReference>
<dbReference type="Gene3D" id="3.90.220.20">
    <property type="entry name" value="DNA methylase specificity domains"/>
    <property type="match status" value="2"/>
</dbReference>
<keyword evidence="4" id="KW-0175">Coiled coil</keyword>
<feature type="coiled-coil region" evidence="4">
    <location>
        <begin position="222"/>
        <end position="249"/>
    </location>
</feature>
<sequence length="448" mass="50904">MNTKQLKQKILSLAISGQLVPQDPTDEPASELLKRIAAEKTANVPKGKKQKITKDTSHYQQYPPFELPKGWVWCKLGEVFNNMVSTKPKTNPFKYIDINSIDNKKCKINEVKIINIEDAPSRATRHTETGDILFSMVRPYLRNIALVEEEDCIASTGFFICKPNLAMDSKYCYYLMTSDYVVMGLNAFMKGDNSPSINNSNITSFLFPLPPLAEQGRITQEVDRLFTLIDQLEEDKTALQQLVTQLKSKILNLAIRGQLVPQDVNETPAEELLKQINPEYKSSGNLHYKNLPKGWEVIPVKMVCKLKDGEKKENVKLPYLDVKYFRGKATSTIKENGKYIPKNTTLILVDGENSGEIFYASAEGYQGSTMKILEIEPIVDRAYILHFIKSYQKELKENKVGSAIPHLNKKLFGELQLPLPPFVEQQRIVERVEKLFKQLDAIQNALAI</sequence>
<evidence type="ECO:0000256" key="3">
    <source>
        <dbReference type="ARBA" id="ARBA00023125"/>
    </source>
</evidence>
<evidence type="ECO:0000313" key="7">
    <source>
        <dbReference type="Proteomes" id="UP000215539"/>
    </source>
</evidence>
<keyword evidence="2" id="KW-0680">Restriction system</keyword>
<feature type="domain" description="Type I restriction modification DNA specificity" evidence="5">
    <location>
        <begin position="68"/>
        <end position="236"/>
    </location>
</feature>
<evidence type="ECO:0000256" key="1">
    <source>
        <dbReference type="ARBA" id="ARBA00010923"/>
    </source>
</evidence>
<protein>
    <submittedName>
        <fullName evidence="6">Type I restriction enzyme EcoKI specificity protein</fullName>
    </submittedName>
</protein>
<dbReference type="SUPFAM" id="SSF116734">
    <property type="entry name" value="DNA methylase specificity domain"/>
    <property type="match status" value="2"/>
</dbReference>